<proteinExistence type="inferred from homology"/>
<dbReference type="InterPro" id="IPR042185">
    <property type="entry name" value="Serpin_sf_2"/>
</dbReference>
<evidence type="ECO:0000313" key="5">
    <source>
        <dbReference type="EMBL" id="CAF1036873.1"/>
    </source>
</evidence>
<protein>
    <recommendedName>
        <fullName evidence="3">Serpin domain-containing protein</fullName>
    </recommendedName>
</protein>
<comment type="caution">
    <text evidence="5">The sequence shown here is derived from an EMBL/GenBank/DDBJ whole genome shotgun (WGS) entry which is preliminary data.</text>
</comment>
<evidence type="ECO:0000259" key="3">
    <source>
        <dbReference type="SMART" id="SM00093"/>
    </source>
</evidence>
<dbReference type="EMBL" id="CAJNOK010006761">
    <property type="protein sequence ID" value="CAF1013625.1"/>
    <property type="molecule type" value="Genomic_DNA"/>
</dbReference>
<dbReference type="EMBL" id="CAJOBC010003937">
    <property type="protein sequence ID" value="CAF3807495.1"/>
    <property type="molecule type" value="Genomic_DNA"/>
</dbReference>
<dbReference type="Proteomes" id="UP000677228">
    <property type="component" value="Unassembled WGS sequence"/>
</dbReference>
<evidence type="ECO:0000313" key="7">
    <source>
        <dbReference type="EMBL" id="CAF3807495.1"/>
    </source>
</evidence>
<dbReference type="EMBL" id="CAJOBA010006771">
    <property type="protein sequence ID" value="CAF3782594.1"/>
    <property type="molecule type" value="Genomic_DNA"/>
</dbReference>
<organism evidence="5 8">
    <name type="scientific">Didymodactylos carnosus</name>
    <dbReference type="NCBI Taxonomy" id="1234261"/>
    <lineage>
        <taxon>Eukaryota</taxon>
        <taxon>Metazoa</taxon>
        <taxon>Spiralia</taxon>
        <taxon>Gnathifera</taxon>
        <taxon>Rotifera</taxon>
        <taxon>Eurotatoria</taxon>
        <taxon>Bdelloidea</taxon>
        <taxon>Philodinida</taxon>
        <taxon>Philodinidae</taxon>
        <taxon>Didymodactylos</taxon>
    </lineage>
</organism>
<dbReference type="PANTHER" id="PTHR11461:SF211">
    <property type="entry name" value="GH10112P-RELATED"/>
    <property type="match status" value="1"/>
</dbReference>
<evidence type="ECO:0000256" key="2">
    <source>
        <dbReference type="RuleBase" id="RU000411"/>
    </source>
</evidence>
<dbReference type="InterPro" id="IPR042178">
    <property type="entry name" value="Serpin_sf_1"/>
</dbReference>
<evidence type="ECO:0000313" key="6">
    <source>
        <dbReference type="EMBL" id="CAF3782594.1"/>
    </source>
</evidence>
<dbReference type="SUPFAM" id="SSF56574">
    <property type="entry name" value="Serpins"/>
    <property type="match status" value="1"/>
</dbReference>
<sequence>MCAAGAKGTTRTQIIKALYAQSLAKLNTQSQNICNNIIKPLSDQIMVADQLYAALNITIKQSYIKTLTKYYSSNITELDFVNAPVGAVDAINNWVANKTNNLLPTIIAPGDVNALTRLIIINCLYFKAQWLTPFQTTATTNQTFYLVNGSTTQVPMMSSQGLYEYFNASASIQAQIINIPFNTSSKRLSLVFTVILPDNNSNLTTVQQKLTNGILNTAFTSNKSKYIVLSLPKFKSEAKYELTNALQQLGIKAVFDQQKADLSGITPTSTPNLSVTKVSHGAVIDVNEAGVEAAAATAVIIGLTSVNAGEALQFNCNRPFLYMIREKTTGLLLFIGKYTGVTVSAYELSMTI</sequence>
<dbReference type="GO" id="GO:0004867">
    <property type="term" value="F:serine-type endopeptidase inhibitor activity"/>
    <property type="evidence" value="ECO:0007669"/>
    <property type="project" value="InterPro"/>
</dbReference>
<dbReference type="SMART" id="SM00093">
    <property type="entry name" value="SERPIN"/>
    <property type="match status" value="1"/>
</dbReference>
<dbReference type="Proteomes" id="UP000681722">
    <property type="component" value="Unassembled WGS sequence"/>
</dbReference>
<evidence type="ECO:0000313" key="8">
    <source>
        <dbReference type="Proteomes" id="UP000663829"/>
    </source>
</evidence>
<dbReference type="InterPro" id="IPR000215">
    <property type="entry name" value="Serpin_fam"/>
</dbReference>
<dbReference type="CDD" id="cd00172">
    <property type="entry name" value="serpin"/>
    <property type="match status" value="1"/>
</dbReference>
<gene>
    <name evidence="5" type="ORF">GPM918_LOCUS15572</name>
    <name evidence="4" type="ORF">OVA965_LOCUS15167</name>
    <name evidence="7" type="ORF">SRO942_LOCUS15578</name>
    <name evidence="6" type="ORF">TMI583_LOCUS15175</name>
</gene>
<dbReference type="OrthoDB" id="671595at2759"/>
<evidence type="ECO:0000256" key="1">
    <source>
        <dbReference type="ARBA" id="ARBA00009500"/>
    </source>
</evidence>
<feature type="domain" description="Serpin" evidence="3">
    <location>
        <begin position="1"/>
        <end position="341"/>
    </location>
</feature>
<dbReference type="Pfam" id="PF00079">
    <property type="entry name" value="Serpin"/>
    <property type="match status" value="1"/>
</dbReference>
<dbReference type="Proteomes" id="UP000663829">
    <property type="component" value="Unassembled WGS sequence"/>
</dbReference>
<dbReference type="GO" id="GO:0005615">
    <property type="term" value="C:extracellular space"/>
    <property type="evidence" value="ECO:0007669"/>
    <property type="project" value="InterPro"/>
</dbReference>
<dbReference type="EMBL" id="CAJNOQ010003936">
    <property type="protein sequence ID" value="CAF1036873.1"/>
    <property type="molecule type" value="Genomic_DNA"/>
</dbReference>
<comment type="similarity">
    <text evidence="1 2">Belongs to the serpin family.</text>
</comment>
<reference evidence="5" key="1">
    <citation type="submission" date="2021-02" db="EMBL/GenBank/DDBJ databases">
        <authorList>
            <person name="Nowell W R."/>
        </authorList>
    </citation>
    <scope>NUCLEOTIDE SEQUENCE</scope>
</reference>
<evidence type="ECO:0000313" key="4">
    <source>
        <dbReference type="EMBL" id="CAF1013625.1"/>
    </source>
</evidence>
<accession>A0A814JFF8</accession>
<dbReference type="InterPro" id="IPR036186">
    <property type="entry name" value="Serpin_sf"/>
</dbReference>
<dbReference type="Gene3D" id="3.30.497.10">
    <property type="entry name" value="Antithrombin, subunit I, domain 2"/>
    <property type="match status" value="1"/>
</dbReference>
<dbReference type="PANTHER" id="PTHR11461">
    <property type="entry name" value="SERINE PROTEASE INHIBITOR, SERPIN"/>
    <property type="match status" value="1"/>
</dbReference>
<dbReference type="AlphaFoldDB" id="A0A814JFF8"/>
<keyword evidence="8" id="KW-1185">Reference proteome</keyword>
<dbReference type="InterPro" id="IPR023796">
    <property type="entry name" value="Serpin_dom"/>
</dbReference>
<dbReference type="InterPro" id="IPR023795">
    <property type="entry name" value="Serpin_CS"/>
</dbReference>
<dbReference type="Gene3D" id="2.30.39.10">
    <property type="entry name" value="Alpha-1-antitrypsin, domain 1"/>
    <property type="match status" value="1"/>
</dbReference>
<dbReference type="PROSITE" id="PS00284">
    <property type="entry name" value="SERPIN"/>
    <property type="match status" value="1"/>
</dbReference>
<dbReference type="Proteomes" id="UP000682733">
    <property type="component" value="Unassembled WGS sequence"/>
</dbReference>
<name>A0A814JFF8_9BILA</name>